<reference evidence="1" key="1">
    <citation type="submission" date="2019-08" db="EMBL/GenBank/DDBJ databases">
        <authorList>
            <person name="Kucharzyk K."/>
            <person name="Murdoch R.W."/>
            <person name="Higgins S."/>
            <person name="Loffler F."/>
        </authorList>
    </citation>
    <scope>NUCLEOTIDE SEQUENCE</scope>
</reference>
<organism evidence="1">
    <name type="scientific">bioreactor metagenome</name>
    <dbReference type="NCBI Taxonomy" id="1076179"/>
    <lineage>
        <taxon>unclassified sequences</taxon>
        <taxon>metagenomes</taxon>
        <taxon>ecological metagenomes</taxon>
    </lineage>
</organism>
<accession>A0A645CD41</accession>
<sequence>MHRLAKESFAFINIAVQNRFDDYFLSDDLIDFILVATYDAGNASPYRS</sequence>
<dbReference type="AlphaFoldDB" id="A0A645CD41"/>
<gene>
    <name evidence="1" type="ORF">SDC9_121858</name>
</gene>
<name>A0A645CD41_9ZZZZ</name>
<comment type="caution">
    <text evidence="1">The sequence shown here is derived from an EMBL/GenBank/DDBJ whole genome shotgun (WGS) entry which is preliminary data.</text>
</comment>
<proteinExistence type="predicted"/>
<dbReference type="EMBL" id="VSSQ01026243">
    <property type="protein sequence ID" value="MPM74869.1"/>
    <property type="molecule type" value="Genomic_DNA"/>
</dbReference>
<evidence type="ECO:0000313" key="1">
    <source>
        <dbReference type="EMBL" id="MPM74869.1"/>
    </source>
</evidence>
<protein>
    <submittedName>
        <fullName evidence="1">Uncharacterized protein</fullName>
    </submittedName>
</protein>